<dbReference type="EMBL" id="SNZR01000013">
    <property type="protein sequence ID" value="TDR90347.1"/>
    <property type="molecule type" value="Genomic_DNA"/>
</dbReference>
<evidence type="ECO:0000313" key="1">
    <source>
        <dbReference type="EMBL" id="TDR90347.1"/>
    </source>
</evidence>
<protein>
    <submittedName>
        <fullName evidence="1">Uncharacterized protein</fullName>
    </submittedName>
</protein>
<comment type="caution">
    <text evidence="1">The sequence shown here is derived from an EMBL/GenBank/DDBJ whole genome shotgun (WGS) entry which is preliminary data.</text>
</comment>
<keyword evidence="2" id="KW-1185">Reference proteome</keyword>
<dbReference type="OrthoDB" id="10013519at2"/>
<proteinExistence type="predicted"/>
<evidence type="ECO:0000313" key="2">
    <source>
        <dbReference type="Proteomes" id="UP000295122"/>
    </source>
</evidence>
<organism evidence="1 2">
    <name type="scientific">Enterovirga rhinocerotis</name>
    <dbReference type="NCBI Taxonomy" id="1339210"/>
    <lineage>
        <taxon>Bacteria</taxon>
        <taxon>Pseudomonadati</taxon>
        <taxon>Pseudomonadota</taxon>
        <taxon>Alphaproteobacteria</taxon>
        <taxon>Hyphomicrobiales</taxon>
        <taxon>Methylobacteriaceae</taxon>
        <taxon>Enterovirga</taxon>
    </lineage>
</organism>
<gene>
    <name evidence="1" type="ORF">EV668_3198</name>
</gene>
<sequence>MTTKPNELVDEIERIAQWLHDEVVYPDPSFPHYSWPEHEDDTGQRGDGWLRMVPRDTQEQFRDIARRFYRGFVAPARLSPDAPVGSKDEPSVAMLQAGYTAYARKEADVCSVTPSERPDEGGGPLGYAYMAMRRLDPAFAAPAGETAPDPVAADGIVERLREAARAYRDAGIGIEPDIEAAGRCEEAADLIERHPADLARARAEGRREMAEEAAKVAESHFCFAAPNIVGRIAAAIRSLAEKNNG</sequence>
<accession>A0A4R7C1G4</accession>
<dbReference type="Proteomes" id="UP000295122">
    <property type="component" value="Unassembled WGS sequence"/>
</dbReference>
<reference evidence="1 2" key="1">
    <citation type="submission" date="2019-03" db="EMBL/GenBank/DDBJ databases">
        <title>Genomic Encyclopedia of Type Strains, Phase IV (KMG-IV): sequencing the most valuable type-strain genomes for metagenomic binning, comparative biology and taxonomic classification.</title>
        <authorList>
            <person name="Goeker M."/>
        </authorList>
    </citation>
    <scope>NUCLEOTIDE SEQUENCE [LARGE SCALE GENOMIC DNA]</scope>
    <source>
        <strain evidence="1 2">DSM 25903</strain>
    </source>
</reference>
<name>A0A4R7C1G4_9HYPH</name>
<dbReference type="RefSeq" id="WP_133771668.1">
    <property type="nucleotide sequence ID" value="NZ_SNZR01000013.1"/>
</dbReference>
<dbReference type="AlphaFoldDB" id="A0A4R7C1G4"/>